<evidence type="ECO:0000313" key="6">
    <source>
        <dbReference type="Proteomes" id="UP001419268"/>
    </source>
</evidence>
<dbReference type="Pfam" id="PF05701">
    <property type="entry name" value="WEMBL"/>
    <property type="match status" value="1"/>
</dbReference>
<evidence type="ECO:0000256" key="1">
    <source>
        <dbReference type="ARBA" id="ARBA00005485"/>
    </source>
</evidence>
<comment type="similarity">
    <text evidence="1">Belongs to the WEB family.</text>
</comment>
<dbReference type="EMBL" id="JBBNAG010000007">
    <property type="protein sequence ID" value="KAK9118184.1"/>
    <property type="molecule type" value="Genomic_DNA"/>
</dbReference>
<organism evidence="5 6">
    <name type="scientific">Stephania cephalantha</name>
    <dbReference type="NCBI Taxonomy" id="152367"/>
    <lineage>
        <taxon>Eukaryota</taxon>
        <taxon>Viridiplantae</taxon>
        <taxon>Streptophyta</taxon>
        <taxon>Embryophyta</taxon>
        <taxon>Tracheophyta</taxon>
        <taxon>Spermatophyta</taxon>
        <taxon>Magnoliopsida</taxon>
        <taxon>Ranunculales</taxon>
        <taxon>Menispermaceae</taxon>
        <taxon>Menispermoideae</taxon>
        <taxon>Cissampelideae</taxon>
        <taxon>Stephania</taxon>
    </lineage>
</organism>
<proteinExistence type="inferred from homology"/>
<keyword evidence="2 3" id="KW-0175">Coiled coil</keyword>
<feature type="coiled-coil region" evidence="3">
    <location>
        <begin position="180"/>
        <end position="249"/>
    </location>
</feature>
<accession>A0AAP0IMB9</accession>
<evidence type="ECO:0000256" key="2">
    <source>
        <dbReference type="ARBA" id="ARBA00023054"/>
    </source>
</evidence>
<comment type="caution">
    <text evidence="5">The sequence shown here is derived from an EMBL/GenBank/DDBJ whole genome shotgun (WGS) entry which is preliminary data.</text>
</comment>
<evidence type="ECO:0000256" key="3">
    <source>
        <dbReference type="SAM" id="Coils"/>
    </source>
</evidence>
<dbReference type="PANTHER" id="PTHR32054:SF2">
    <property type="entry name" value="PROTEIN PLASTID MOVEMENT IMPAIRED 2"/>
    <property type="match status" value="1"/>
</dbReference>
<feature type="coiled-coil region" evidence="3">
    <location>
        <begin position="275"/>
        <end position="396"/>
    </location>
</feature>
<name>A0AAP0IMB9_9MAGN</name>
<evidence type="ECO:0008006" key="7">
    <source>
        <dbReference type="Google" id="ProtNLM"/>
    </source>
</evidence>
<dbReference type="GO" id="GO:0005829">
    <property type="term" value="C:cytosol"/>
    <property type="evidence" value="ECO:0007669"/>
    <property type="project" value="TreeGrafter"/>
</dbReference>
<dbReference type="AlphaFoldDB" id="A0AAP0IMB9"/>
<evidence type="ECO:0000313" key="5">
    <source>
        <dbReference type="EMBL" id="KAK9118184.1"/>
    </source>
</evidence>
<sequence>MHDTMSSAPTSTDDLKLWWHRVYKGHDAAKVSCLAYTLCITCTERERLMDRLQSDSQKRVGTVKDAVNMFGERINGVKADLKKTQMPFSEKPSSRVKELHLVMRDISRFDESKRSADNTKSQAESELIKAKSAVKDLSCKIEESNTKASSQKGAMEALKKPEIHEEKWALTVTEAKDDQYAQVMRELNLVKQELSKLKLDMAILLERKSQADKESEASNSRLTAYSSSIEALRKEIEDANEEQVLVELAKIEADKELSDIEEQRATEAAQFSYTLDETKKRMDEIIQEIDHSKDLENELAIVNSDVGALQNELKLIKAMNKKWEIDSTSKSEESNTALTSAKEELEAAKKELASIKEEGFQFMSSMDIIRDELKHVSKETSRLKKIEEKLDSTVQNLHSKILRAKSKLEAVSSAEEKAKSIVSNLSSTLKQLTTEAEAAKKERELISEETVSIREETQKIEAEIDASEEKLLAATQELEAIKASEATALDNLKTLSEKIMRTRASTAQHNSFITISSFEYTYLKGRAKGAEEIADKKVSAALAWIEALKASEKEILMKTEMAHRQIRELKVVEEQEAYKTKKSLKEKTDAENELRKLVEVRLREAPKEAADSNRNAELLRKSTKDTPTSTPMRRIKSRRPASPGAFYMSRANSVTLKKRQKPMANIGKLFTNKKDEKIKENK</sequence>
<feature type="region of interest" description="Disordered" evidence="4">
    <location>
        <begin position="605"/>
        <end position="647"/>
    </location>
</feature>
<evidence type="ECO:0000256" key="4">
    <source>
        <dbReference type="SAM" id="MobiDB-lite"/>
    </source>
</evidence>
<keyword evidence="6" id="KW-1185">Reference proteome</keyword>
<protein>
    <recommendedName>
        <fullName evidence="7">Protein PLASTID MOVEMENT IMPAIRED 2</fullName>
    </recommendedName>
</protein>
<feature type="coiled-coil region" evidence="3">
    <location>
        <begin position="422"/>
        <end position="484"/>
    </location>
</feature>
<feature type="compositionally biased region" description="Basic and acidic residues" evidence="4">
    <location>
        <begin position="672"/>
        <end position="682"/>
    </location>
</feature>
<dbReference type="GO" id="GO:0009904">
    <property type="term" value="P:chloroplast accumulation movement"/>
    <property type="evidence" value="ECO:0007669"/>
    <property type="project" value="TreeGrafter"/>
</dbReference>
<dbReference type="GO" id="GO:0009903">
    <property type="term" value="P:chloroplast avoidance movement"/>
    <property type="evidence" value="ECO:0007669"/>
    <property type="project" value="TreeGrafter"/>
</dbReference>
<dbReference type="Proteomes" id="UP001419268">
    <property type="component" value="Unassembled WGS sequence"/>
</dbReference>
<reference evidence="5 6" key="1">
    <citation type="submission" date="2024-01" db="EMBL/GenBank/DDBJ databases">
        <title>Genome assemblies of Stephania.</title>
        <authorList>
            <person name="Yang L."/>
        </authorList>
    </citation>
    <scope>NUCLEOTIDE SEQUENCE [LARGE SCALE GENOMIC DNA]</scope>
    <source>
        <strain evidence="5">JXDWG</strain>
        <tissue evidence="5">Leaf</tissue>
    </source>
</reference>
<dbReference type="InterPro" id="IPR008545">
    <property type="entry name" value="Web"/>
</dbReference>
<feature type="region of interest" description="Disordered" evidence="4">
    <location>
        <begin position="662"/>
        <end position="682"/>
    </location>
</feature>
<gene>
    <name evidence="5" type="ORF">Scep_016277</name>
</gene>
<dbReference type="PANTHER" id="PTHR32054">
    <property type="entry name" value="HEAVY CHAIN, PUTATIVE, EXPRESSED-RELATED-RELATED"/>
    <property type="match status" value="1"/>
</dbReference>